<dbReference type="PROSITE" id="PS51420">
    <property type="entry name" value="RHO"/>
    <property type="match status" value="1"/>
</dbReference>
<evidence type="ECO:0000256" key="12">
    <source>
        <dbReference type="SAM" id="MobiDB-lite"/>
    </source>
</evidence>
<feature type="transmembrane region" description="Helical" evidence="13">
    <location>
        <begin position="277"/>
        <end position="294"/>
    </location>
</feature>
<feature type="transmembrane region" description="Helical" evidence="13">
    <location>
        <begin position="246"/>
        <end position="265"/>
    </location>
</feature>
<gene>
    <name evidence="15" type="ORF">FKW77_008893</name>
</gene>
<keyword evidence="9 13" id="KW-0472">Membrane</keyword>
<evidence type="ECO:0000259" key="14">
    <source>
        <dbReference type="PROSITE" id="PS50850"/>
    </source>
</evidence>
<dbReference type="STRING" id="50376.A0A517LCT4"/>
<evidence type="ECO:0000256" key="6">
    <source>
        <dbReference type="ARBA" id="ARBA00022741"/>
    </source>
</evidence>
<feature type="compositionally biased region" description="Basic residues" evidence="12">
    <location>
        <begin position="915"/>
        <end position="927"/>
    </location>
</feature>
<evidence type="ECO:0000256" key="1">
    <source>
        <dbReference type="ARBA" id="ARBA00004141"/>
    </source>
</evidence>
<dbReference type="EMBL" id="CP042193">
    <property type="protein sequence ID" value="QDS73457.1"/>
    <property type="molecule type" value="Genomic_DNA"/>
</dbReference>
<keyword evidence="4" id="KW-0488">Methylation</keyword>
<evidence type="ECO:0000313" key="16">
    <source>
        <dbReference type="Proteomes" id="UP000316270"/>
    </source>
</evidence>
<dbReference type="SMART" id="SM00173">
    <property type="entry name" value="RAS"/>
    <property type="match status" value="1"/>
</dbReference>
<evidence type="ECO:0000256" key="5">
    <source>
        <dbReference type="ARBA" id="ARBA00022692"/>
    </source>
</evidence>
<reference evidence="15 16" key="1">
    <citation type="submission" date="2019-07" db="EMBL/GenBank/DDBJ databases">
        <title>Finished genome of Venturia effusa.</title>
        <authorList>
            <person name="Young C.A."/>
            <person name="Cox M.P."/>
            <person name="Ganley A.R.D."/>
            <person name="David W.J."/>
        </authorList>
    </citation>
    <scope>NUCLEOTIDE SEQUENCE [LARGE SCALE GENOMIC DNA]</scope>
    <source>
        <strain evidence="16">albino</strain>
    </source>
</reference>
<evidence type="ECO:0000256" key="2">
    <source>
        <dbReference type="ARBA" id="ARBA00010142"/>
    </source>
</evidence>
<dbReference type="CDD" id="cd04132">
    <property type="entry name" value="Rho4_like"/>
    <property type="match status" value="1"/>
</dbReference>
<dbReference type="PANTHER" id="PTHR23501">
    <property type="entry name" value="MAJOR FACILITATOR SUPERFAMILY"/>
    <property type="match status" value="1"/>
</dbReference>
<keyword evidence="7 13" id="KW-1133">Transmembrane helix</keyword>
<feature type="transmembrane region" description="Helical" evidence="13">
    <location>
        <begin position="205"/>
        <end position="225"/>
    </location>
</feature>
<feature type="transmembrane region" description="Helical" evidence="13">
    <location>
        <begin position="383"/>
        <end position="403"/>
    </location>
</feature>
<dbReference type="PRINTS" id="PR00449">
    <property type="entry name" value="RASTRNSFRMNG"/>
</dbReference>
<dbReference type="PROSITE" id="PS00216">
    <property type="entry name" value="SUGAR_TRANSPORT_1"/>
    <property type="match status" value="1"/>
</dbReference>
<dbReference type="FunFam" id="3.40.50.300:FF:000678">
    <property type="entry name" value="Rho GTPase Rho4"/>
    <property type="match status" value="1"/>
</dbReference>
<feature type="transmembrane region" description="Helical" evidence="13">
    <location>
        <begin position="46"/>
        <end position="64"/>
    </location>
</feature>
<comment type="similarity">
    <text evidence="2">Belongs to the small GTPase superfamily. Rho family.</text>
</comment>
<dbReference type="PROSITE" id="PS50850">
    <property type="entry name" value="MFS"/>
    <property type="match status" value="1"/>
</dbReference>
<dbReference type="SMART" id="SM00175">
    <property type="entry name" value="RAB"/>
    <property type="match status" value="1"/>
</dbReference>
<dbReference type="Pfam" id="PF00071">
    <property type="entry name" value="Ras"/>
    <property type="match status" value="1"/>
</dbReference>
<keyword evidence="10" id="KW-0449">Lipoprotein</keyword>
<dbReference type="InterPro" id="IPR005829">
    <property type="entry name" value="Sugar_transporter_CS"/>
</dbReference>
<dbReference type="GO" id="GO:0003924">
    <property type="term" value="F:GTPase activity"/>
    <property type="evidence" value="ECO:0007669"/>
    <property type="project" value="InterPro"/>
</dbReference>
<dbReference type="InterPro" id="IPR036259">
    <property type="entry name" value="MFS_trans_sf"/>
</dbReference>
<feature type="transmembrane region" description="Helical" evidence="13">
    <location>
        <begin position="409"/>
        <end position="433"/>
    </location>
</feature>
<feature type="transmembrane region" description="Helical" evidence="13">
    <location>
        <begin position="352"/>
        <end position="371"/>
    </location>
</feature>
<keyword evidence="6" id="KW-0547">Nucleotide-binding</keyword>
<evidence type="ECO:0000256" key="8">
    <source>
        <dbReference type="ARBA" id="ARBA00023134"/>
    </source>
</evidence>
<keyword evidence="8" id="KW-0342">GTP-binding</keyword>
<evidence type="ECO:0000256" key="3">
    <source>
        <dbReference type="ARBA" id="ARBA00022448"/>
    </source>
</evidence>
<dbReference type="PANTHER" id="PTHR23501:SF109">
    <property type="entry name" value="MAJOR FACILITATOR SUPERFAMILY (MFS) PROFILE DOMAIN-CONTAINING PROTEIN-RELATED"/>
    <property type="match status" value="1"/>
</dbReference>
<dbReference type="GO" id="GO:0022857">
    <property type="term" value="F:transmembrane transporter activity"/>
    <property type="evidence" value="ECO:0007669"/>
    <property type="project" value="InterPro"/>
</dbReference>
<evidence type="ECO:0000256" key="13">
    <source>
        <dbReference type="SAM" id="Phobius"/>
    </source>
</evidence>
<dbReference type="CDD" id="cd06179">
    <property type="entry name" value="MFS_TRI12_like"/>
    <property type="match status" value="1"/>
</dbReference>
<dbReference type="InterPro" id="IPR005225">
    <property type="entry name" value="Small_GTP-bd"/>
</dbReference>
<dbReference type="Gene3D" id="1.20.1250.20">
    <property type="entry name" value="MFS general substrate transporter like domains"/>
    <property type="match status" value="2"/>
</dbReference>
<dbReference type="OrthoDB" id="4161376at2759"/>
<dbReference type="InterPro" id="IPR027417">
    <property type="entry name" value="P-loop_NTPase"/>
</dbReference>
<keyword evidence="16" id="KW-1185">Reference proteome</keyword>
<keyword evidence="5 13" id="KW-0812">Transmembrane</keyword>
<name>A0A517LCT4_9PEZI</name>
<feature type="transmembrane region" description="Helical" evidence="13">
    <location>
        <begin position="84"/>
        <end position="101"/>
    </location>
</feature>
<accession>A0A517LCT4</accession>
<dbReference type="GO" id="GO:0032506">
    <property type="term" value="P:cytokinetic process"/>
    <property type="evidence" value="ECO:0007669"/>
    <property type="project" value="UniProtKB-ARBA"/>
</dbReference>
<evidence type="ECO:0000256" key="10">
    <source>
        <dbReference type="ARBA" id="ARBA00023288"/>
    </source>
</evidence>
<feature type="region of interest" description="Disordered" evidence="12">
    <location>
        <begin position="624"/>
        <end position="699"/>
    </location>
</feature>
<dbReference type="NCBIfam" id="TIGR00231">
    <property type="entry name" value="small_GTP"/>
    <property type="match status" value="1"/>
</dbReference>
<dbReference type="InterPro" id="IPR010573">
    <property type="entry name" value="MFS_Str1/Tri12-like"/>
</dbReference>
<feature type="transmembrane region" description="Helical" evidence="13">
    <location>
        <begin position="534"/>
        <end position="553"/>
    </location>
</feature>
<protein>
    <recommendedName>
        <fullName evidence="14">Major facilitator superfamily (MFS) profile domain-containing protein</fullName>
    </recommendedName>
</protein>
<evidence type="ECO:0000256" key="7">
    <source>
        <dbReference type="ARBA" id="ARBA00022989"/>
    </source>
</evidence>
<organism evidence="15 16">
    <name type="scientific">Venturia effusa</name>
    <dbReference type="NCBI Taxonomy" id="50376"/>
    <lineage>
        <taxon>Eukaryota</taxon>
        <taxon>Fungi</taxon>
        <taxon>Dikarya</taxon>
        <taxon>Ascomycota</taxon>
        <taxon>Pezizomycotina</taxon>
        <taxon>Dothideomycetes</taxon>
        <taxon>Pleosporomycetidae</taxon>
        <taxon>Venturiales</taxon>
        <taxon>Venturiaceae</taxon>
        <taxon>Venturia</taxon>
    </lineage>
</organism>
<dbReference type="Gene3D" id="3.40.50.300">
    <property type="entry name" value="P-loop containing nucleotide triphosphate hydrolases"/>
    <property type="match status" value="1"/>
</dbReference>
<feature type="transmembrane region" description="Helical" evidence="13">
    <location>
        <begin position="113"/>
        <end position="132"/>
    </location>
</feature>
<feature type="compositionally biased region" description="Polar residues" evidence="12">
    <location>
        <begin position="637"/>
        <end position="655"/>
    </location>
</feature>
<dbReference type="Proteomes" id="UP000316270">
    <property type="component" value="Chromosome 9"/>
</dbReference>
<dbReference type="GO" id="GO:0005525">
    <property type="term" value="F:GTP binding"/>
    <property type="evidence" value="ECO:0007669"/>
    <property type="project" value="UniProtKB-KW"/>
</dbReference>
<feature type="region of interest" description="Disordered" evidence="12">
    <location>
        <begin position="893"/>
        <end position="927"/>
    </location>
</feature>
<feature type="compositionally biased region" description="Polar residues" evidence="12">
    <location>
        <begin position="671"/>
        <end position="699"/>
    </location>
</feature>
<feature type="domain" description="Major facilitator superfamily (MFS) profile" evidence="14">
    <location>
        <begin position="47"/>
        <end position="558"/>
    </location>
</feature>
<evidence type="ECO:0000256" key="11">
    <source>
        <dbReference type="ARBA" id="ARBA00023289"/>
    </source>
</evidence>
<dbReference type="SUPFAM" id="SSF103473">
    <property type="entry name" value="MFS general substrate transporter"/>
    <property type="match status" value="2"/>
</dbReference>
<dbReference type="Pfam" id="PF06609">
    <property type="entry name" value="TRI12"/>
    <property type="match status" value="1"/>
</dbReference>
<keyword evidence="3" id="KW-0813">Transport</keyword>
<sequence length="927" mass="100165">MDSQTERTIHQCTLGASLDQIETIKVIPDEDEDNDVPEGYWRSSRFIGSLTAIVLLANGLFIGYVMPVNVLSVINADIGPDPNYYLITLIFTLVTGVLLLVVGRVSDIIGRRYFMIGGQLIGIIGSIVCARADSINMVIGGTVLSACAGSVQTLYPLLVQELVPNKYRSWGLAAIALGVFPTIGGGPIIARAFVQNTELSWRWCYWMNVIVSGISLILFTCCYFPPSFRELNSSKTRIQEFLELDFGGFFLYAAGLILLLLGFSWTQGQYSWSSPHVLSTLVLGTATLVAFFFYEKYMPLKLPLLPLRLLKIRNYAVAVIVGTIGQMVYYSLNVLWPQQITALYATSNGTVGWMSCTTGASLVLGEMLAGAVFKKVGHFRIQLVFASVALTAFVGLMASTTQYTQARAIVGTVLAGIFVGWVELLTILVAGLVVPSEDIGTGQGFFSSCRSVGGTIATAIYVAIFSARYTTDLPSAVTPAVEEAGLPASSLPALYPAIANGTTAALNSVPGITSSILTAVSSAVQDANSSSLKIVYLSSLSFGGVSIVAALFATDVTKYMTNFVNKTITSSAPANGVEDRFEMDKTTKIPAPSTFPFHPSDRAQSNFCIYIYLALNLGPRPSPSPLTHTPIMDNSHHTTQSSNYDHLRRNTSQKTPNRELSTRRGARTPNDRVSNGTVSTNTTDMSTFSGRESSGTAMTQPPAYSKKLVVVGDGGCGKTCLLISYAEGRFPEKYVPTVFENYITMTTVPGTAKEIELALWDTAGQEEYDRLRPLSYPETDLLFVCFAIDCPNSLENVMDKWYPEVLHFCPTTPIILCGLKSDLRNKRTCIDLLKTQGLTPVTPAQGQAVANKMGARYMECSSKENIGVEEIFDAAIAMAVKAGEEAAFDNRLGGYNSSGSDSRGGSGLSGNSSEKRKKKKNKGCKFL</sequence>
<proteinExistence type="inferred from homology"/>
<feature type="transmembrane region" description="Helical" evidence="13">
    <location>
        <begin position="445"/>
        <end position="464"/>
    </location>
</feature>
<dbReference type="PROSITE" id="PS51421">
    <property type="entry name" value="RAS"/>
    <property type="match status" value="1"/>
</dbReference>
<comment type="subcellular location">
    <subcellularLocation>
        <location evidence="1">Membrane</location>
        <topology evidence="1">Multi-pass membrane protein</topology>
    </subcellularLocation>
</comment>
<dbReference type="InterPro" id="IPR001806">
    <property type="entry name" value="Small_GTPase"/>
</dbReference>
<keyword evidence="11" id="KW-0636">Prenylation</keyword>
<evidence type="ECO:0000313" key="15">
    <source>
        <dbReference type="EMBL" id="QDS73457.1"/>
    </source>
</evidence>
<dbReference type="SMART" id="SM00176">
    <property type="entry name" value="RAN"/>
    <property type="match status" value="1"/>
</dbReference>
<feature type="transmembrane region" description="Helical" evidence="13">
    <location>
        <begin position="315"/>
        <end position="332"/>
    </location>
</feature>
<dbReference type="PROSITE" id="PS51419">
    <property type="entry name" value="RAB"/>
    <property type="match status" value="1"/>
</dbReference>
<dbReference type="SMART" id="SM00174">
    <property type="entry name" value="RHO"/>
    <property type="match status" value="1"/>
</dbReference>
<feature type="transmembrane region" description="Helical" evidence="13">
    <location>
        <begin position="170"/>
        <end position="193"/>
    </location>
</feature>
<dbReference type="InterPro" id="IPR020846">
    <property type="entry name" value="MFS_dom"/>
</dbReference>
<dbReference type="InterPro" id="IPR053791">
    <property type="entry name" value="MFS_Tri12-like"/>
</dbReference>
<dbReference type="GO" id="GO:0005886">
    <property type="term" value="C:plasma membrane"/>
    <property type="evidence" value="ECO:0007669"/>
    <property type="project" value="TreeGrafter"/>
</dbReference>
<dbReference type="SUPFAM" id="SSF52540">
    <property type="entry name" value="P-loop containing nucleoside triphosphate hydrolases"/>
    <property type="match status" value="1"/>
</dbReference>
<evidence type="ECO:0000256" key="9">
    <source>
        <dbReference type="ARBA" id="ARBA00023136"/>
    </source>
</evidence>
<evidence type="ECO:0000256" key="4">
    <source>
        <dbReference type="ARBA" id="ARBA00022481"/>
    </source>
</evidence>
<dbReference type="AlphaFoldDB" id="A0A517LCT4"/>